<feature type="compositionally biased region" description="Basic and acidic residues" evidence="6">
    <location>
        <begin position="19"/>
        <end position="29"/>
    </location>
</feature>
<reference evidence="8" key="1">
    <citation type="submission" date="2022-02" db="EMBL/GenBank/DDBJ databases">
        <authorList>
            <person name="Henning P.M."/>
            <person name="McCubbin A.G."/>
            <person name="Shore J.S."/>
        </authorList>
    </citation>
    <scope>NUCLEOTIDE SEQUENCE</scope>
    <source>
        <strain evidence="8">F60SS</strain>
        <tissue evidence="8">Leaves</tissue>
    </source>
</reference>
<keyword evidence="4" id="KW-0539">Nucleus</keyword>
<keyword evidence="9" id="KW-1185">Reference proteome</keyword>
<feature type="region of interest" description="Disordered" evidence="6">
    <location>
        <begin position="1"/>
        <end position="31"/>
    </location>
</feature>
<dbReference type="AlphaFoldDB" id="A0A9Q0GH99"/>
<keyword evidence="5" id="KW-0175">Coiled coil</keyword>
<comment type="subcellular location">
    <subcellularLocation>
        <location evidence="1">Nucleus</location>
    </subcellularLocation>
</comment>
<dbReference type="PANTHER" id="PTHR13935:SF63">
    <property type="entry name" value="BHLH DOMAIN-CONTAINING PROTEIN"/>
    <property type="match status" value="1"/>
</dbReference>
<dbReference type="SUPFAM" id="SSF47459">
    <property type="entry name" value="HLH, helix-loop-helix DNA-binding domain"/>
    <property type="match status" value="1"/>
</dbReference>
<dbReference type="OrthoDB" id="752507at2759"/>
<dbReference type="Proteomes" id="UP001141552">
    <property type="component" value="Unassembled WGS sequence"/>
</dbReference>
<dbReference type="GO" id="GO:0000977">
    <property type="term" value="F:RNA polymerase II transcription regulatory region sequence-specific DNA binding"/>
    <property type="evidence" value="ECO:0007669"/>
    <property type="project" value="TreeGrafter"/>
</dbReference>
<dbReference type="EMBL" id="JAKUCV010000468">
    <property type="protein sequence ID" value="KAJ4849852.1"/>
    <property type="molecule type" value="Genomic_DNA"/>
</dbReference>
<evidence type="ECO:0000313" key="8">
    <source>
        <dbReference type="EMBL" id="KAJ4849852.1"/>
    </source>
</evidence>
<dbReference type="PROSITE" id="PS50888">
    <property type="entry name" value="BHLH"/>
    <property type="match status" value="1"/>
</dbReference>
<protein>
    <recommendedName>
        <fullName evidence="7">BHLH domain-containing protein</fullName>
    </recommendedName>
</protein>
<dbReference type="InterPro" id="IPR036638">
    <property type="entry name" value="HLH_DNA-bd_sf"/>
</dbReference>
<name>A0A9Q0GH99_9ROSI</name>
<dbReference type="PANTHER" id="PTHR13935">
    <property type="entry name" value="ACHAETE-SCUTE TRANSCRIPTION FACTOR-RELATED"/>
    <property type="match status" value="1"/>
</dbReference>
<feature type="domain" description="BHLH" evidence="7">
    <location>
        <begin position="17"/>
        <end position="67"/>
    </location>
</feature>
<evidence type="ECO:0000256" key="2">
    <source>
        <dbReference type="ARBA" id="ARBA00023015"/>
    </source>
</evidence>
<evidence type="ECO:0000256" key="5">
    <source>
        <dbReference type="SAM" id="Coils"/>
    </source>
</evidence>
<dbReference type="GO" id="GO:0090575">
    <property type="term" value="C:RNA polymerase II transcription regulator complex"/>
    <property type="evidence" value="ECO:0007669"/>
    <property type="project" value="TreeGrafter"/>
</dbReference>
<organism evidence="8 9">
    <name type="scientific">Turnera subulata</name>
    <dbReference type="NCBI Taxonomy" id="218843"/>
    <lineage>
        <taxon>Eukaryota</taxon>
        <taxon>Viridiplantae</taxon>
        <taxon>Streptophyta</taxon>
        <taxon>Embryophyta</taxon>
        <taxon>Tracheophyta</taxon>
        <taxon>Spermatophyta</taxon>
        <taxon>Magnoliopsida</taxon>
        <taxon>eudicotyledons</taxon>
        <taxon>Gunneridae</taxon>
        <taxon>Pentapetalae</taxon>
        <taxon>rosids</taxon>
        <taxon>fabids</taxon>
        <taxon>Malpighiales</taxon>
        <taxon>Passifloraceae</taxon>
        <taxon>Turnera</taxon>
    </lineage>
</organism>
<evidence type="ECO:0000256" key="6">
    <source>
        <dbReference type="SAM" id="MobiDB-lite"/>
    </source>
</evidence>
<gene>
    <name evidence="8" type="ORF">Tsubulata_014616</name>
</gene>
<feature type="non-terminal residue" evidence="8">
    <location>
        <position position="1"/>
    </location>
</feature>
<dbReference type="InterPro" id="IPR015660">
    <property type="entry name" value="MASH1/Ascl1a-like"/>
</dbReference>
<comment type="caution">
    <text evidence="8">The sequence shown here is derived from an EMBL/GenBank/DDBJ whole genome shotgun (WGS) entry which is preliminary data.</text>
</comment>
<feature type="coiled-coil region" evidence="5">
    <location>
        <begin position="57"/>
        <end position="84"/>
    </location>
</feature>
<keyword evidence="3" id="KW-0804">Transcription</keyword>
<accession>A0A9Q0GH99</accession>
<evidence type="ECO:0000313" key="9">
    <source>
        <dbReference type="Proteomes" id="UP001141552"/>
    </source>
</evidence>
<keyword evidence="2" id="KW-0805">Transcription regulation</keyword>
<evidence type="ECO:0000256" key="3">
    <source>
        <dbReference type="ARBA" id="ARBA00023163"/>
    </source>
</evidence>
<evidence type="ECO:0000256" key="1">
    <source>
        <dbReference type="ARBA" id="ARBA00004123"/>
    </source>
</evidence>
<dbReference type="GO" id="GO:0000981">
    <property type="term" value="F:DNA-binding transcription factor activity, RNA polymerase II-specific"/>
    <property type="evidence" value="ECO:0007669"/>
    <property type="project" value="TreeGrafter"/>
</dbReference>
<reference evidence="8" key="2">
    <citation type="journal article" date="2023" name="Plants (Basel)">
        <title>Annotation of the Turnera subulata (Passifloraceae) Draft Genome Reveals the S-Locus Evolved after the Divergence of Turneroideae from Passifloroideae in a Stepwise Manner.</title>
        <authorList>
            <person name="Henning P.M."/>
            <person name="Roalson E.H."/>
            <person name="Mir W."/>
            <person name="McCubbin A.G."/>
            <person name="Shore J.S."/>
        </authorList>
    </citation>
    <scope>NUCLEOTIDE SEQUENCE</scope>
    <source>
        <strain evidence="8">F60SS</strain>
    </source>
</reference>
<dbReference type="GO" id="GO:0046983">
    <property type="term" value="F:protein dimerization activity"/>
    <property type="evidence" value="ECO:0007669"/>
    <property type="project" value="InterPro"/>
</dbReference>
<evidence type="ECO:0000259" key="7">
    <source>
        <dbReference type="PROSITE" id="PS50888"/>
    </source>
</evidence>
<dbReference type="SMART" id="SM00353">
    <property type="entry name" value="HLH"/>
    <property type="match status" value="1"/>
</dbReference>
<dbReference type="InterPro" id="IPR011598">
    <property type="entry name" value="bHLH_dom"/>
</dbReference>
<sequence length="216" mass="24191">MNSKHSLTGIRGSSSSSTKTERKIIEKNRRNQMKSLYAQLNSLIPHHQEAQARPDQIDEAIGYIKSLEEKLKKSKEKKDSLMRLCKKRSHDSTSEQASSSLSTLCKPPQLEIRAMGPTLEIVLITGLENQFLFCGLLRILHEEGVEVISENSRITGDSSFHVVHAQMINEAVLGFGSAMVTERLNSPNIWAPCFREFREPEFASGESSDLYLAVDA</sequence>
<proteinExistence type="predicted"/>
<dbReference type="Pfam" id="PF00010">
    <property type="entry name" value="HLH"/>
    <property type="match status" value="1"/>
</dbReference>
<evidence type="ECO:0000256" key="4">
    <source>
        <dbReference type="ARBA" id="ARBA00023242"/>
    </source>
</evidence>
<dbReference type="Gene3D" id="4.10.280.10">
    <property type="entry name" value="Helix-loop-helix DNA-binding domain"/>
    <property type="match status" value="1"/>
</dbReference>